<reference evidence="5" key="1">
    <citation type="submission" date="2022-07" db="EMBL/GenBank/DDBJ databases">
        <title>Tahibacter sp., a new gammaproteobacterium isolated from the silt sample collected at pig farm.</title>
        <authorList>
            <person name="Chen H."/>
        </authorList>
    </citation>
    <scope>NUCLEOTIDE SEQUENCE</scope>
    <source>
        <strain evidence="5">P2K</strain>
    </source>
</reference>
<dbReference type="InterPro" id="IPR051842">
    <property type="entry name" value="uS12_prolyl_hydroxylase"/>
</dbReference>
<dbReference type="InterPro" id="IPR006620">
    <property type="entry name" value="Pro_4_hyd_alph"/>
</dbReference>
<proteinExistence type="predicted"/>
<dbReference type="InterPro" id="IPR044862">
    <property type="entry name" value="Pro_4_hyd_alph_FE2OG_OXY"/>
</dbReference>
<dbReference type="Gene3D" id="2.60.120.620">
    <property type="entry name" value="q2cbj1_9rhob like domain"/>
    <property type="match status" value="1"/>
</dbReference>
<gene>
    <name evidence="5" type="ORF">NM961_09795</name>
</gene>
<dbReference type="Pfam" id="PF13640">
    <property type="entry name" value="2OG-FeII_Oxy_3"/>
    <property type="match status" value="1"/>
</dbReference>
<name>A0ABT1QRR5_9GAMM</name>
<dbReference type="PANTHER" id="PTHR12117">
    <property type="entry name" value="HISTONE ACETYLTRANSFERASE COMPLEX"/>
    <property type="match status" value="1"/>
</dbReference>
<keyword evidence="3" id="KW-0560">Oxidoreductase</keyword>
<accession>A0ABT1QRR5</accession>
<comment type="caution">
    <text evidence="5">The sequence shown here is derived from an EMBL/GenBank/DDBJ whole genome shotgun (WGS) entry which is preliminary data.</text>
</comment>
<dbReference type="PANTHER" id="PTHR12117:SF0">
    <property type="entry name" value="PROLYL 3-HYDROXYLASE OGFOD1"/>
    <property type="match status" value="1"/>
</dbReference>
<dbReference type="SMART" id="SM00702">
    <property type="entry name" value="P4Hc"/>
    <property type="match status" value="1"/>
</dbReference>
<protein>
    <submittedName>
        <fullName evidence="5">2OG-Fe(II) oxygenase</fullName>
    </submittedName>
</protein>
<comment type="cofactor">
    <cofactor evidence="1">
        <name>L-ascorbate</name>
        <dbReference type="ChEBI" id="CHEBI:38290"/>
    </cofactor>
</comment>
<evidence type="ECO:0000256" key="3">
    <source>
        <dbReference type="ARBA" id="ARBA00023002"/>
    </source>
</evidence>
<keyword evidence="6" id="KW-1185">Reference proteome</keyword>
<dbReference type="RefSeq" id="WP_255914047.1">
    <property type="nucleotide sequence ID" value="NZ_JANFQO010000007.1"/>
</dbReference>
<dbReference type="Proteomes" id="UP001165498">
    <property type="component" value="Unassembled WGS sequence"/>
</dbReference>
<keyword evidence="2" id="KW-0223">Dioxygenase</keyword>
<evidence type="ECO:0000256" key="2">
    <source>
        <dbReference type="ARBA" id="ARBA00022964"/>
    </source>
</evidence>
<organism evidence="5 6">
    <name type="scientific">Tahibacter harae</name>
    <dbReference type="NCBI Taxonomy" id="2963937"/>
    <lineage>
        <taxon>Bacteria</taxon>
        <taxon>Pseudomonadati</taxon>
        <taxon>Pseudomonadota</taxon>
        <taxon>Gammaproteobacteria</taxon>
        <taxon>Lysobacterales</taxon>
        <taxon>Rhodanobacteraceae</taxon>
        <taxon>Tahibacter</taxon>
    </lineage>
</organism>
<evidence type="ECO:0000313" key="5">
    <source>
        <dbReference type="EMBL" id="MCQ4165001.1"/>
    </source>
</evidence>
<dbReference type="SUPFAM" id="SSF51197">
    <property type="entry name" value="Clavaminate synthase-like"/>
    <property type="match status" value="1"/>
</dbReference>
<evidence type="ECO:0000259" key="4">
    <source>
        <dbReference type="SMART" id="SM00702"/>
    </source>
</evidence>
<sequence length="420" mass="48430">MSPLSSQARQSVDMDAERFRTADPFRHVVIDNFLDPAFCQQLLADFPRFEDRYALNEMGEVGGKAVRMQVRDLSPAYRRLDDFIQTPEFLRYVAQVTGIADLHYDAEYVGGGTHENRHGQSLDAHVDFNYHPGTNLHRRLNLIVYLNPEWEQDWGGALQLFSDPWDSAGNRTTPVLPLFNRAVIFETNERSWHGFEAIRLPEDKRHLSRKSFAIYLYTRQRPAEEAAPPHGTIYVPEAMPEDWQEGRNLSRADLQLLARRFTRLRGQLRYQYSREQRDGAQTLALQQTVAEWRGAWRLPLQGYALQPSAPSGIWADQWVSPVLRMSFVPRRKLRGIELDLWTPPQLPQAQTLNIDIDGRRWNHRVERGARSRLNIDLRCAADQPVNLSISADTHFVPAADGASGDDRTLAWMLREISLRH</sequence>
<dbReference type="EMBL" id="JANFQO010000007">
    <property type="protein sequence ID" value="MCQ4165001.1"/>
    <property type="molecule type" value="Genomic_DNA"/>
</dbReference>
<evidence type="ECO:0000313" key="6">
    <source>
        <dbReference type="Proteomes" id="UP001165498"/>
    </source>
</evidence>
<evidence type="ECO:0000256" key="1">
    <source>
        <dbReference type="ARBA" id="ARBA00001961"/>
    </source>
</evidence>
<feature type="domain" description="Prolyl 4-hydroxylase alpha subunit" evidence="4">
    <location>
        <begin position="25"/>
        <end position="217"/>
    </location>
</feature>